<keyword evidence="3" id="KW-1185">Reference proteome</keyword>
<organism evidence="2 3">
    <name type="scientific">Escherichia phage 4MG</name>
    <dbReference type="NCBI Taxonomy" id="1391428"/>
    <lineage>
        <taxon>Viruses</taxon>
        <taxon>Duplodnaviria</taxon>
        <taxon>Heunggongvirae</taxon>
        <taxon>Uroviricota</taxon>
        <taxon>Caudoviricetes</taxon>
        <taxon>Vequintavirinae</taxon>
        <taxon>Seunavirus</taxon>
        <taxon>Seunavirus 4MG</taxon>
    </lineage>
</organism>
<reference evidence="2 3" key="1">
    <citation type="journal article" date="2014" name="Arch. Virol.">
        <title>Complete genome sequence of enterobacteria phage 4MG, a new member of the subgroup "PVP-SE1-like phage" of the "rV5-like viruses".</title>
        <authorList>
            <person name="Kim M."/>
            <person name="Heu S."/>
            <person name="Ryu S."/>
        </authorList>
    </citation>
    <scope>NUCLEOTIDE SEQUENCE [LARGE SCALE GENOMIC DNA]</scope>
</reference>
<protein>
    <submittedName>
        <fullName evidence="2">Hyphothetical protein</fullName>
    </submittedName>
</protein>
<evidence type="ECO:0000313" key="3">
    <source>
        <dbReference type="Proteomes" id="UP000018620"/>
    </source>
</evidence>
<keyword evidence="1" id="KW-0472">Membrane</keyword>
<keyword evidence="1" id="KW-0812">Transmembrane</keyword>
<dbReference type="OrthoDB" id="39692at10239"/>
<feature type="transmembrane region" description="Helical" evidence="1">
    <location>
        <begin position="6"/>
        <end position="24"/>
    </location>
</feature>
<evidence type="ECO:0000256" key="1">
    <source>
        <dbReference type="SAM" id="Phobius"/>
    </source>
</evidence>
<evidence type="ECO:0000313" key="2">
    <source>
        <dbReference type="EMBL" id="AGZ17658.1"/>
    </source>
</evidence>
<accession>V5KSY4</accession>
<dbReference type="EMBL" id="KF550303">
    <property type="protein sequence ID" value="AGZ17658.1"/>
    <property type="molecule type" value="Genomic_DNA"/>
</dbReference>
<proteinExistence type="predicted"/>
<dbReference type="RefSeq" id="YP_008857400.1">
    <property type="nucleotide sequence ID" value="NC_022968.1"/>
</dbReference>
<feature type="transmembrane region" description="Helical" evidence="1">
    <location>
        <begin position="31"/>
        <end position="50"/>
    </location>
</feature>
<dbReference type="KEGG" id="vg:17776434"/>
<dbReference type="Proteomes" id="UP000018620">
    <property type="component" value="Segment"/>
</dbReference>
<gene>
    <name evidence="2" type="ORF">4MG_184</name>
</gene>
<name>V5KSY4_9CAUD</name>
<sequence>MLSLTTIAFTLNLIAAVLNTYIGFQGKSTFNLGLAMFNWLLTGAFLAALAHETGL</sequence>
<keyword evidence="1" id="KW-1133">Transmembrane helix</keyword>